<evidence type="ECO:0000313" key="4">
    <source>
        <dbReference type="Proteomes" id="UP000010119"/>
    </source>
</evidence>
<dbReference type="AlphaFoldDB" id="D7UWU4"/>
<dbReference type="PROSITE" id="PS51372">
    <property type="entry name" value="PRD_2"/>
    <property type="match status" value="2"/>
</dbReference>
<gene>
    <name evidence="3" type="ORF">HMPREF0556_10705</name>
</gene>
<sequence>MIPIILKQPLNNNIAMVSQEGEELIVIGKGISFGKKIGDEIDINKVSRVFKAQNELASTQIEEVIAAVPEFYLKIAEKIAALGEAATRQQFNFGIILSLADHIQFAVECAQQEYRIKSPLQWEMKTLFPLEVRAGYEAIDYINTQIDADLPSEDAYAIALHFVNANKGNLLIKETEKLSLIVRDIIDLINGFYNIQINRESIDYIRFVTHLKYYLYRMLESRQVGKSEESEIDMLTQLISENYRDTLIC</sequence>
<feature type="domain" description="PRD" evidence="2">
    <location>
        <begin position="173"/>
        <end position="249"/>
    </location>
</feature>
<dbReference type="SMART" id="SM01061">
    <property type="entry name" value="CAT_RBD"/>
    <property type="match status" value="1"/>
</dbReference>
<accession>D7UWU4</accession>
<feature type="domain" description="PRD" evidence="2">
    <location>
        <begin position="67"/>
        <end position="172"/>
    </location>
</feature>
<comment type="caution">
    <text evidence="3">The sequence shown here is derived from an EMBL/GenBank/DDBJ whole genome shotgun (WGS) entry which is preliminary data.</text>
</comment>
<dbReference type="Proteomes" id="UP000010119">
    <property type="component" value="Unassembled WGS sequence"/>
</dbReference>
<dbReference type="STRING" id="525367.HMPREF0556_10705"/>
<evidence type="ECO:0000259" key="2">
    <source>
        <dbReference type="PROSITE" id="PS51372"/>
    </source>
</evidence>
<evidence type="ECO:0000313" key="3">
    <source>
        <dbReference type="EMBL" id="EFI84152.1"/>
    </source>
</evidence>
<dbReference type="SUPFAM" id="SSF63520">
    <property type="entry name" value="PTS-regulatory domain, PRD"/>
    <property type="match status" value="2"/>
</dbReference>
<evidence type="ECO:0000256" key="1">
    <source>
        <dbReference type="ARBA" id="ARBA00022737"/>
    </source>
</evidence>
<dbReference type="Gene3D" id="1.20.890.100">
    <property type="match status" value="1"/>
</dbReference>
<dbReference type="Gene3D" id="2.30.24.10">
    <property type="entry name" value="CAT RNA-binding domain"/>
    <property type="match status" value="1"/>
</dbReference>
<keyword evidence="1" id="KW-0677">Repeat</keyword>
<dbReference type="PANTHER" id="PTHR30185:SF15">
    <property type="entry name" value="CRYPTIC BETA-GLUCOSIDE BGL OPERON ANTITERMINATOR"/>
    <property type="match status" value="1"/>
</dbReference>
<dbReference type="Gene3D" id="1.10.1790.10">
    <property type="entry name" value="PRD domain"/>
    <property type="match status" value="1"/>
</dbReference>
<dbReference type="InterPro" id="IPR004341">
    <property type="entry name" value="CAT_RNA-bd_dom"/>
</dbReference>
<dbReference type="eggNOG" id="COG3711">
    <property type="taxonomic scope" value="Bacteria"/>
</dbReference>
<dbReference type="InterPro" id="IPR050661">
    <property type="entry name" value="BglG_antiterminators"/>
</dbReference>
<dbReference type="SUPFAM" id="SSF50151">
    <property type="entry name" value="SacY-like RNA-binding domain"/>
    <property type="match status" value="1"/>
</dbReference>
<dbReference type="PANTHER" id="PTHR30185">
    <property type="entry name" value="CRYPTIC BETA-GLUCOSIDE BGL OPERON ANTITERMINATOR"/>
    <property type="match status" value="1"/>
</dbReference>
<reference evidence="3" key="1">
    <citation type="submission" date="2010-06" db="EMBL/GenBank/DDBJ databases">
        <authorList>
            <person name="Muzny D."/>
            <person name="Qin X."/>
            <person name="Buhay C."/>
            <person name="Dugan-Rocha S."/>
            <person name="Ding Y."/>
            <person name="Chen G."/>
            <person name="Hawes A."/>
            <person name="Holder M."/>
            <person name="Jhangiani S."/>
            <person name="Johnson A."/>
            <person name="Khan Z."/>
            <person name="Li Z."/>
            <person name="Liu W."/>
            <person name="Liu X."/>
            <person name="Perez L."/>
            <person name="Shen H."/>
            <person name="Wang Q."/>
            <person name="Watt J."/>
            <person name="Xi L."/>
            <person name="Xin Y."/>
            <person name="Zhou J."/>
            <person name="Deng J."/>
            <person name="Jiang H."/>
            <person name="Liu Y."/>
            <person name="Qu J."/>
            <person name="Song X.-Z."/>
            <person name="Zhang L."/>
            <person name="Villasana D."/>
            <person name="Johnson A."/>
            <person name="Liu J."/>
            <person name="Liyanage D."/>
            <person name="Lorensuhewa L."/>
            <person name="Robinson T."/>
            <person name="Song A."/>
            <person name="Song B.-B."/>
            <person name="Dinh H."/>
            <person name="Thornton R."/>
            <person name="Coyle M."/>
            <person name="Francisco L."/>
            <person name="Jackson L."/>
            <person name="Javaid M."/>
            <person name="Korchina V."/>
            <person name="Kovar C."/>
            <person name="Mata R."/>
            <person name="Mathew T."/>
            <person name="Ngo R."/>
            <person name="Nguyen L."/>
            <person name="Nguyen N."/>
            <person name="Okwuonu G."/>
            <person name="Ongeri F."/>
            <person name="Pham C."/>
            <person name="Simmons D."/>
            <person name="Wilczek-Boney K."/>
            <person name="Hale W."/>
            <person name="Jakkamsetti A."/>
            <person name="Pham P."/>
            <person name="Ruth R."/>
            <person name="San Lucas F."/>
            <person name="Warren J."/>
            <person name="Zhang J."/>
            <person name="Zhao Z."/>
            <person name="Zhou C."/>
            <person name="Zhu D."/>
            <person name="Lee S."/>
            <person name="Bess C."/>
            <person name="Blankenburg K."/>
            <person name="Forbes L."/>
            <person name="Fu Q."/>
            <person name="Gubbala S."/>
            <person name="Hirani K."/>
            <person name="Jayaseelan J.C."/>
            <person name="Lara F."/>
            <person name="Munidasa M."/>
            <person name="Palculict T."/>
            <person name="Patil S."/>
            <person name="Pu L.-L."/>
            <person name="Saada N."/>
            <person name="Tang L."/>
            <person name="Weissenberger G."/>
            <person name="Zhu Y."/>
            <person name="Hemphill L."/>
            <person name="Shang Y."/>
            <person name="Youmans B."/>
            <person name="Ayvaz T."/>
            <person name="Ross M."/>
            <person name="Santibanez J."/>
            <person name="Aqrawi P."/>
            <person name="Gross S."/>
            <person name="Joshi V."/>
            <person name="Fowler G."/>
            <person name="Nazareth L."/>
            <person name="Reid J."/>
            <person name="Worley K."/>
            <person name="Petrosino J."/>
            <person name="Highlander S."/>
            <person name="Gibbs R."/>
        </authorList>
    </citation>
    <scope>NUCLEOTIDE SEQUENCE [LARGE SCALE GENOMIC DNA]</scope>
    <source>
        <strain evidence="3">DSM 20601</strain>
    </source>
</reference>
<dbReference type="Pfam" id="PF03123">
    <property type="entry name" value="CAT_RBD"/>
    <property type="match status" value="1"/>
</dbReference>
<dbReference type="EMBL" id="ACCR02000003">
    <property type="protein sequence ID" value="EFI84152.1"/>
    <property type="molecule type" value="Genomic_DNA"/>
</dbReference>
<dbReference type="Pfam" id="PF00874">
    <property type="entry name" value="PRD"/>
    <property type="match status" value="1"/>
</dbReference>
<organism evidence="3 4">
    <name type="scientific">Listeria grayi DSM 20601</name>
    <dbReference type="NCBI Taxonomy" id="525367"/>
    <lineage>
        <taxon>Bacteria</taxon>
        <taxon>Bacillati</taxon>
        <taxon>Bacillota</taxon>
        <taxon>Bacilli</taxon>
        <taxon>Bacillales</taxon>
        <taxon>Listeriaceae</taxon>
        <taxon>Listeria</taxon>
    </lineage>
</organism>
<keyword evidence="4" id="KW-1185">Reference proteome</keyword>
<dbReference type="InterPro" id="IPR036634">
    <property type="entry name" value="PRD_sf"/>
</dbReference>
<name>D7UWU4_LISGR</name>
<dbReference type="GO" id="GO:0006355">
    <property type="term" value="P:regulation of DNA-templated transcription"/>
    <property type="evidence" value="ECO:0007669"/>
    <property type="project" value="InterPro"/>
</dbReference>
<dbReference type="GO" id="GO:0003723">
    <property type="term" value="F:RNA binding"/>
    <property type="evidence" value="ECO:0007669"/>
    <property type="project" value="InterPro"/>
</dbReference>
<protein>
    <submittedName>
        <fullName evidence="3">CAT RNA binding domain protein</fullName>
    </submittedName>
</protein>
<proteinExistence type="predicted"/>
<dbReference type="InterPro" id="IPR036650">
    <property type="entry name" value="CAT_RNA-bd_dom_sf"/>
</dbReference>
<dbReference type="RefSeq" id="WP_003757671.1">
    <property type="nucleotide sequence ID" value="NZ_GL538353.1"/>
</dbReference>
<dbReference type="InterPro" id="IPR011608">
    <property type="entry name" value="PRD"/>
</dbReference>
<dbReference type="HOGENOM" id="CLU_078802_0_0_9"/>